<dbReference type="SUPFAM" id="SSF52833">
    <property type="entry name" value="Thioredoxin-like"/>
    <property type="match status" value="1"/>
</dbReference>
<gene>
    <name evidence="2" type="ORF">KIV56_06300</name>
</gene>
<organism evidence="2 3">
    <name type="scientific">Cryobacterium breve</name>
    <dbReference type="NCBI Taxonomy" id="1259258"/>
    <lineage>
        <taxon>Bacteria</taxon>
        <taxon>Bacillati</taxon>
        <taxon>Actinomycetota</taxon>
        <taxon>Actinomycetes</taxon>
        <taxon>Micrococcales</taxon>
        <taxon>Microbacteriaceae</taxon>
        <taxon>Cryobacterium</taxon>
    </lineage>
</organism>
<evidence type="ECO:0000313" key="2">
    <source>
        <dbReference type="EMBL" id="WBM80910.1"/>
    </source>
</evidence>
<dbReference type="Gene3D" id="3.40.30.10">
    <property type="entry name" value="Glutaredoxin"/>
    <property type="match status" value="1"/>
</dbReference>
<dbReference type="EMBL" id="CP075584">
    <property type="protein sequence ID" value="WBM80910.1"/>
    <property type="molecule type" value="Genomic_DNA"/>
</dbReference>
<dbReference type="Pfam" id="PF00462">
    <property type="entry name" value="Glutaredoxin"/>
    <property type="match status" value="1"/>
</dbReference>
<dbReference type="InterPro" id="IPR036249">
    <property type="entry name" value="Thioredoxin-like_sf"/>
</dbReference>
<proteinExistence type="predicted"/>
<evidence type="ECO:0000313" key="3">
    <source>
        <dbReference type="Proteomes" id="UP001212421"/>
    </source>
</evidence>
<name>A0ABY7NEI0_9MICO</name>
<keyword evidence="3" id="KW-1185">Reference proteome</keyword>
<evidence type="ECO:0000259" key="1">
    <source>
        <dbReference type="Pfam" id="PF00462"/>
    </source>
</evidence>
<accession>A0ABY7NEI0</accession>
<dbReference type="PROSITE" id="PS51354">
    <property type="entry name" value="GLUTAREDOXIN_2"/>
    <property type="match status" value="1"/>
</dbReference>
<protein>
    <submittedName>
        <fullName evidence="2">NrdH-redoxin</fullName>
    </submittedName>
</protein>
<dbReference type="RefSeq" id="WP_281535626.1">
    <property type="nucleotide sequence ID" value="NZ_CP075584.1"/>
</dbReference>
<feature type="domain" description="Glutaredoxin" evidence="1">
    <location>
        <begin position="14"/>
        <end position="68"/>
    </location>
</feature>
<dbReference type="InterPro" id="IPR002109">
    <property type="entry name" value="Glutaredoxin"/>
</dbReference>
<dbReference type="CDD" id="cd02976">
    <property type="entry name" value="NrdH"/>
    <property type="match status" value="1"/>
</dbReference>
<dbReference type="Proteomes" id="UP001212421">
    <property type="component" value="Chromosome"/>
</dbReference>
<sequence>MTAATASAPLDARITLYGAEWCSDCRRSKKVLDGLDLDYDYVDLEAVADGADRAHAISGRTRIPVIVFPDASHLVEPSDADLRTRLAQFSLEA</sequence>
<reference evidence="2 3" key="1">
    <citation type="submission" date="2021-05" db="EMBL/GenBank/DDBJ databases">
        <authorList>
            <person name="Kumar R."/>
            <person name="Kumar A."/>
            <person name="Mukhia S."/>
        </authorList>
    </citation>
    <scope>NUCLEOTIDE SEQUENCE [LARGE SCALE GENOMIC DNA]</scope>
    <source>
        <strain evidence="2 3">ERMR7:08</strain>
    </source>
</reference>